<name>A0AAV3XUK3_9GAST</name>
<organism evidence="1 2">
    <name type="scientific">Plakobranchus ocellatus</name>
    <dbReference type="NCBI Taxonomy" id="259542"/>
    <lineage>
        <taxon>Eukaryota</taxon>
        <taxon>Metazoa</taxon>
        <taxon>Spiralia</taxon>
        <taxon>Lophotrochozoa</taxon>
        <taxon>Mollusca</taxon>
        <taxon>Gastropoda</taxon>
        <taxon>Heterobranchia</taxon>
        <taxon>Euthyneura</taxon>
        <taxon>Panpulmonata</taxon>
        <taxon>Sacoglossa</taxon>
        <taxon>Placobranchoidea</taxon>
        <taxon>Plakobranchidae</taxon>
        <taxon>Plakobranchus</taxon>
    </lineage>
</organism>
<dbReference type="Proteomes" id="UP000735302">
    <property type="component" value="Unassembled WGS sequence"/>
</dbReference>
<dbReference type="EMBL" id="BLXT01000089">
    <property type="protein sequence ID" value="GFN74339.1"/>
    <property type="molecule type" value="Genomic_DNA"/>
</dbReference>
<reference evidence="1 2" key="1">
    <citation type="journal article" date="2021" name="Elife">
        <title>Chloroplast acquisition without the gene transfer in kleptoplastic sea slugs, Plakobranchus ocellatus.</title>
        <authorList>
            <person name="Maeda T."/>
            <person name="Takahashi S."/>
            <person name="Yoshida T."/>
            <person name="Shimamura S."/>
            <person name="Takaki Y."/>
            <person name="Nagai Y."/>
            <person name="Toyoda A."/>
            <person name="Suzuki Y."/>
            <person name="Arimoto A."/>
            <person name="Ishii H."/>
            <person name="Satoh N."/>
            <person name="Nishiyama T."/>
            <person name="Hasebe M."/>
            <person name="Maruyama T."/>
            <person name="Minagawa J."/>
            <person name="Obokata J."/>
            <person name="Shigenobu S."/>
        </authorList>
    </citation>
    <scope>NUCLEOTIDE SEQUENCE [LARGE SCALE GENOMIC DNA]</scope>
</reference>
<proteinExistence type="predicted"/>
<evidence type="ECO:0000313" key="1">
    <source>
        <dbReference type="EMBL" id="GFN74339.1"/>
    </source>
</evidence>
<sequence length="132" mass="14147">MSAVNGQCDPVSVYNYGTCRPRACPDTETFLPGISYCDAYARVLGIGMARCVTNLPCCVWGGQCRQFCNADERQLNFQSDCSSAGSGVCCVNSGQTRVAPQPSGPQPLPLPPPEINIAQRQGRKSLSPDICR</sequence>
<accession>A0AAV3XUK3</accession>
<comment type="caution">
    <text evidence="1">The sequence shown here is derived from an EMBL/GenBank/DDBJ whole genome shotgun (WGS) entry which is preliminary data.</text>
</comment>
<evidence type="ECO:0000313" key="2">
    <source>
        <dbReference type="Proteomes" id="UP000735302"/>
    </source>
</evidence>
<protein>
    <submittedName>
        <fullName evidence="1">Uncharacterized protein</fullName>
    </submittedName>
</protein>
<dbReference type="AlphaFoldDB" id="A0AAV3XUK3"/>
<gene>
    <name evidence="1" type="ORF">PoB_000084500</name>
</gene>
<keyword evidence="2" id="KW-1185">Reference proteome</keyword>